<organism evidence="3">
    <name type="scientific">Noctiluca scintillans</name>
    <name type="common">Sea sparkle</name>
    <name type="synonym">Red tide dinoflagellate</name>
    <dbReference type="NCBI Taxonomy" id="2966"/>
    <lineage>
        <taxon>Eukaryota</taxon>
        <taxon>Sar</taxon>
        <taxon>Alveolata</taxon>
        <taxon>Dinophyceae</taxon>
        <taxon>Noctilucales</taxon>
        <taxon>Noctilucaceae</taxon>
        <taxon>Noctiluca</taxon>
    </lineage>
</organism>
<evidence type="ECO:0000256" key="1">
    <source>
        <dbReference type="PROSITE-ProRule" id="PRU00723"/>
    </source>
</evidence>
<feature type="domain" description="C3H1-type" evidence="2">
    <location>
        <begin position="41"/>
        <end position="63"/>
    </location>
</feature>
<dbReference type="AlphaFoldDB" id="A0A7S0ZTI9"/>
<sequence length="115" mass="12794">MPVMHHRARDTNELGTSPDMSFITLVTEEMSNKHKEGTCKPCAFFANYGCPAGDNCDFCHLTHTRRSRPRPCKGKRMRTKKLVERTLIEGSVVSLVSPDVLAANCSELVASRISL</sequence>
<dbReference type="PROSITE" id="PS50103">
    <property type="entry name" value="ZF_C3H1"/>
    <property type="match status" value="1"/>
</dbReference>
<dbReference type="InterPro" id="IPR000571">
    <property type="entry name" value="Znf_CCCH"/>
</dbReference>
<name>A0A7S0ZTI9_NOCSC</name>
<proteinExistence type="predicted"/>
<evidence type="ECO:0000259" key="2">
    <source>
        <dbReference type="PROSITE" id="PS50103"/>
    </source>
</evidence>
<keyword evidence="1" id="KW-0862">Zinc</keyword>
<reference evidence="3" key="1">
    <citation type="submission" date="2021-01" db="EMBL/GenBank/DDBJ databases">
        <authorList>
            <person name="Corre E."/>
            <person name="Pelletier E."/>
            <person name="Niang G."/>
            <person name="Scheremetjew M."/>
            <person name="Finn R."/>
            <person name="Kale V."/>
            <person name="Holt S."/>
            <person name="Cochrane G."/>
            <person name="Meng A."/>
            <person name="Brown T."/>
            <person name="Cohen L."/>
        </authorList>
    </citation>
    <scope>NUCLEOTIDE SEQUENCE</scope>
</reference>
<keyword evidence="1" id="KW-0863">Zinc-finger</keyword>
<protein>
    <recommendedName>
        <fullName evidence="2">C3H1-type domain-containing protein</fullName>
    </recommendedName>
</protein>
<feature type="zinc finger region" description="C3H1-type" evidence="1">
    <location>
        <begin position="41"/>
        <end position="63"/>
    </location>
</feature>
<accession>A0A7S0ZTI9</accession>
<gene>
    <name evidence="3" type="ORF">NSCI0253_LOCUS6450</name>
</gene>
<dbReference type="GO" id="GO:0008270">
    <property type="term" value="F:zinc ion binding"/>
    <property type="evidence" value="ECO:0007669"/>
    <property type="project" value="UniProtKB-KW"/>
</dbReference>
<keyword evidence="1" id="KW-0479">Metal-binding</keyword>
<evidence type="ECO:0000313" key="3">
    <source>
        <dbReference type="EMBL" id="CAD8832103.1"/>
    </source>
</evidence>
<dbReference type="EMBL" id="HBFQ01009202">
    <property type="protein sequence ID" value="CAD8832103.1"/>
    <property type="molecule type" value="Transcribed_RNA"/>
</dbReference>